<dbReference type="Proteomes" id="UP000219602">
    <property type="component" value="Unassembled WGS sequence"/>
</dbReference>
<dbReference type="SUPFAM" id="SSF54585">
    <property type="entry name" value="Cdc48 domain 2-like"/>
    <property type="match status" value="1"/>
</dbReference>
<evidence type="ECO:0000313" key="4">
    <source>
        <dbReference type="Proteomes" id="UP000219602"/>
    </source>
</evidence>
<dbReference type="STRING" id="327505.A0A2H3FNT4"/>
<organism evidence="3 4">
    <name type="scientific">Fusarium oxysporum f. sp. radicis-cucumerinum</name>
    <dbReference type="NCBI Taxonomy" id="327505"/>
    <lineage>
        <taxon>Eukaryota</taxon>
        <taxon>Fungi</taxon>
        <taxon>Dikarya</taxon>
        <taxon>Ascomycota</taxon>
        <taxon>Pezizomycotina</taxon>
        <taxon>Sordariomycetes</taxon>
        <taxon>Hypocreomycetidae</taxon>
        <taxon>Hypocreales</taxon>
        <taxon>Nectriaceae</taxon>
        <taxon>Fusarium</taxon>
        <taxon>Fusarium oxysporum species complex</taxon>
    </lineage>
</organism>
<accession>A0A2H3FNT4</accession>
<reference evidence="3 4" key="1">
    <citation type="journal article" date="2016" name="Environ. Microbiol.">
        <title>Effector profiles distinguish formae speciales of Fusarium oxysporum.</title>
        <authorList>
            <person name="van Dam P."/>
            <person name="Fokkens L."/>
            <person name="Schmidt S.M."/>
            <person name="Linmans J.H."/>
            <person name="Kistler H.C."/>
            <person name="Ma L.J."/>
            <person name="Rep M."/>
        </authorList>
    </citation>
    <scope>NUCLEOTIDE SEQUENCE [LARGE SCALE GENOMIC DNA]</scope>
    <source>
        <strain evidence="3 4">Forc016</strain>
    </source>
</reference>
<reference evidence="3 4" key="2">
    <citation type="journal article" date="2017" name="Sci. Rep.">
        <title>A mobile pathogenicity chromosome in Fusarium oxysporum for infection of multiple cucurbit species.</title>
        <authorList>
            <person name="van Dam P."/>
            <person name="Fokkens L."/>
            <person name="Ayukawa Y."/>
            <person name="van der Gragt M."/>
            <person name="Ter Horst A."/>
            <person name="Brankovics B."/>
            <person name="Houterman P.M."/>
            <person name="Arie T."/>
            <person name="Rep M."/>
        </authorList>
    </citation>
    <scope>NUCLEOTIDE SEQUENCE [LARGE SCALE GENOMIC DNA]</scope>
    <source>
        <strain evidence="3 4">Forc016</strain>
    </source>
</reference>
<keyword evidence="1" id="KW-0547">Nucleotide-binding</keyword>
<keyword evidence="2" id="KW-0067">ATP-binding</keyword>
<evidence type="ECO:0000256" key="1">
    <source>
        <dbReference type="ARBA" id="ARBA00022741"/>
    </source>
</evidence>
<evidence type="ECO:0000313" key="3">
    <source>
        <dbReference type="EMBL" id="PCD21345.1"/>
    </source>
</evidence>
<comment type="caution">
    <text evidence="3">The sequence shown here is derived from an EMBL/GenBank/DDBJ whole genome shotgun (WGS) entry which is preliminary data.</text>
</comment>
<protein>
    <submittedName>
        <fullName evidence="3">Uncharacterized protein</fullName>
    </submittedName>
</protein>
<sequence length="193" mass="20985">MTLITKSVKCSGEQSPSRGRLQIANLHDPEDGVLTLSHYTACTFELKEGDFVLAEGRETHRTILKVRLDGGKTNNELSAYISRSSCRTLGARAGDEISLSSVRGVKKIDKIAVYALDTDVKNVSSDQSMFNILAPYLSKRSNICTGEQFIVSHTVPSIHFMVIEIEIEGAPAEYGIITAETSIHCGGTYTEAA</sequence>
<dbReference type="Gene3D" id="3.10.330.10">
    <property type="match status" value="1"/>
</dbReference>
<name>A0A2H3FNT4_FUSOX</name>
<dbReference type="GO" id="GO:0005524">
    <property type="term" value="F:ATP binding"/>
    <property type="evidence" value="ECO:0007669"/>
    <property type="project" value="UniProtKB-KW"/>
</dbReference>
<gene>
    <name evidence="3" type="ORF">AU210_016311</name>
</gene>
<proteinExistence type="predicted"/>
<evidence type="ECO:0000256" key="2">
    <source>
        <dbReference type="ARBA" id="ARBA00022840"/>
    </source>
</evidence>
<dbReference type="InterPro" id="IPR029067">
    <property type="entry name" value="CDC48_domain_2-like_sf"/>
</dbReference>
<dbReference type="EMBL" id="MABQ02000013">
    <property type="protein sequence ID" value="PCD21345.1"/>
    <property type="molecule type" value="Genomic_DNA"/>
</dbReference>
<dbReference type="AlphaFoldDB" id="A0A2H3FNT4"/>